<feature type="transmembrane region" description="Helical" evidence="7">
    <location>
        <begin position="46"/>
        <end position="68"/>
    </location>
</feature>
<name>A0A132BRE0_9RHOB</name>
<dbReference type="Proteomes" id="UP000068382">
    <property type="component" value="Unassembled WGS sequence"/>
</dbReference>
<dbReference type="InterPro" id="IPR010656">
    <property type="entry name" value="DctM"/>
</dbReference>
<dbReference type="GO" id="GO:0022857">
    <property type="term" value="F:transmembrane transporter activity"/>
    <property type="evidence" value="ECO:0007669"/>
    <property type="project" value="UniProtKB-UniRule"/>
</dbReference>
<comment type="subcellular location">
    <subcellularLocation>
        <location evidence="1 7">Cell inner membrane</location>
        <topology evidence="1 7">Multi-pass membrane protein</topology>
    </subcellularLocation>
</comment>
<evidence type="ECO:0000313" key="9">
    <source>
        <dbReference type="EMBL" id="KUP90766.1"/>
    </source>
</evidence>
<comment type="similarity">
    <text evidence="7">Belongs to the TRAP transporter large permease family.</text>
</comment>
<evidence type="ECO:0000313" key="10">
    <source>
        <dbReference type="Proteomes" id="UP000068382"/>
    </source>
</evidence>
<comment type="caution">
    <text evidence="9">The sequence shown here is derived from an EMBL/GenBank/DDBJ whole genome shotgun (WGS) entry which is preliminary data.</text>
</comment>
<dbReference type="OrthoDB" id="9790209at2"/>
<organism evidence="9 10">
    <name type="scientific">Tritonibacter horizontis</name>
    <dbReference type="NCBI Taxonomy" id="1768241"/>
    <lineage>
        <taxon>Bacteria</taxon>
        <taxon>Pseudomonadati</taxon>
        <taxon>Pseudomonadota</taxon>
        <taxon>Alphaproteobacteria</taxon>
        <taxon>Rhodobacterales</taxon>
        <taxon>Paracoccaceae</taxon>
        <taxon>Tritonibacter</taxon>
    </lineage>
</organism>
<keyword evidence="3 7" id="KW-0997">Cell inner membrane</keyword>
<dbReference type="Pfam" id="PF06808">
    <property type="entry name" value="DctM"/>
    <property type="match status" value="1"/>
</dbReference>
<evidence type="ECO:0000256" key="1">
    <source>
        <dbReference type="ARBA" id="ARBA00004429"/>
    </source>
</evidence>
<protein>
    <recommendedName>
        <fullName evidence="7">TRAP transporter large permease protein</fullName>
    </recommendedName>
</protein>
<dbReference type="PATRIC" id="fig|1768241.3.peg.4505"/>
<sequence>MTFALGLLPAGLLIFGLPIFVVLLAASVIALAFFMNIPMNAVHQNLFGAISQNGLLAVPYFIFAGELMSRGTVSLRLVDFIRSIVGRMPGALGVTTVGTATVFGAISGSSAAAVASVGKVMHPAMQEDGYPKSFSAGMITSVSAIGIIIPPSIPMIVYGASSETSIPRLYAAGVLPGLLLAGVLALYIMIRARLGGFGSSNRASLGGILRAAGRAIWALGAPVIVLGGIYGGVFSPTEAAAVACFYAIIVTRYVFRELSWADILNCATTTVLFSAQILVIVAAAGLFSWVLTVNQIPQSMVAWVVSLDVSVWQFLLAVNIMLLIWGCFMDPLAAILLLTPVLIPIVDTLGIDKVHFGIVMTLNLAVGLFTPPFGINIFVAQSALGMRAADIYRGTLPFFAVFLALLALITFVPEISLFSMNLMMFDS</sequence>
<proteinExistence type="inferred from homology"/>
<keyword evidence="5 7" id="KW-1133">Transmembrane helix</keyword>
<evidence type="ECO:0000256" key="4">
    <source>
        <dbReference type="ARBA" id="ARBA00022692"/>
    </source>
</evidence>
<feature type="transmembrane region" description="Helical" evidence="7">
    <location>
        <begin position="357"/>
        <end position="379"/>
    </location>
</feature>
<evidence type="ECO:0000259" key="8">
    <source>
        <dbReference type="Pfam" id="PF06808"/>
    </source>
</evidence>
<feature type="transmembrane region" description="Helical" evidence="7">
    <location>
        <begin position="169"/>
        <end position="190"/>
    </location>
</feature>
<keyword evidence="10" id="KW-1185">Reference proteome</keyword>
<feature type="transmembrane region" description="Helical" evidence="7">
    <location>
        <begin position="12"/>
        <end position="34"/>
    </location>
</feature>
<feature type="transmembrane region" description="Helical" evidence="7">
    <location>
        <begin position="332"/>
        <end position="351"/>
    </location>
</feature>
<dbReference type="EMBL" id="LPUY01000135">
    <property type="protein sequence ID" value="KUP90766.1"/>
    <property type="molecule type" value="Genomic_DNA"/>
</dbReference>
<dbReference type="NCBIfam" id="TIGR00786">
    <property type="entry name" value="dctM"/>
    <property type="match status" value="1"/>
</dbReference>
<dbReference type="GO" id="GO:0005886">
    <property type="term" value="C:plasma membrane"/>
    <property type="evidence" value="ECO:0007669"/>
    <property type="project" value="UniProtKB-SubCell"/>
</dbReference>
<feature type="transmembrane region" description="Helical" evidence="7">
    <location>
        <begin position="239"/>
        <end position="255"/>
    </location>
</feature>
<feature type="transmembrane region" description="Helical" evidence="7">
    <location>
        <begin position="136"/>
        <end position="157"/>
    </location>
</feature>
<evidence type="ECO:0000256" key="5">
    <source>
        <dbReference type="ARBA" id="ARBA00022989"/>
    </source>
</evidence>
<evidence type="ECO:0000256" key="3">
    <source>
        <dbReference type="ARBA" id="ARBA00022519"/>
    </source>
</evidence>
<reference evidence="9 10" key="1">
    <citation type="submission" date="2015-12" db="EMBL/GenBank/DDBJ databases">
        <title>Genome sequence of the marine Rhodobacteraceae strain O3.65, Candidatus Tritonibacter horizontis.</title>
        <authorList>
            <person name="Poehlein A."/>
            <person name="Giebel H.A."/>
            <person name="Voget S."/>
            <person name="Brinkhoff T."/>
        </authorList>
    </citation>
    <scope>NUCLEOTIDE SEQUENCE [LARGE SCALE GENOMIC DNA]</scope>
    <source>
        <strain evidence="9 10">O3.65</strain>
    </source>
</reference>
<dbReference type="PIRSF" id="PIRSF006066">
    <property type="entry name" value="HI0050"/>
    <property type="match status" value="1"/>
</dbReference>
<dbReference type="PANTHER" id="PTHR33362">
    <property type="entry name" value="SIALIC ACID TRAP TRANSPORTER PERMEASE PROTEIN SIAT-RELATED"/>
    <property type="match status" value="1"/>
</dbReference>
<evidence type="ECO:0000256" key="2">
    <source>
        <dbReference type="ARBA" id="ARBA00022475"/>
    </source>
</evidence>
<feature type="transmembrane region" description="Helical" evidence="7">
    <location>
        <begin position="88"/>
        <end position="115"/>
    </location>
</feature>
<keyword evidence="4 7" id="KW-0812">Transmembrane</keyword>
<evidence type="ECO:0000256" key="7">
    <source>
        <dbReference type="RuleBase" id="RU369079"/>
    </source>
</evidence>
<gene>
    <name evidence="9" type="primary">teaC_4</name>
    <name evidence="9" type="ORF">TRIHO_43110</name>
</gene>
<feature type="transmembrane region" description="Helical" evidence="7">
    <location>
        <begin position="391"/>
        <end position="412"/>
    </location>
</feature>
<keyword evidence="7" id="KW-0813">Transport</keyword>
<dbReference type="RefSeq" id="WP_068248644.1">
    <property type="nucleotide sequence ID" value="NZ_LPUY01000135.1"/>
</dbReference>
<dbReference type="AlphaFoldDB" id="A0A132BRE0"/>
<feature type="transmembrane region" description="Helical" evidence="7">
    <location>
        <begin position="267"/>
        <end position="291"/>
    </location>
</feature>
<dbReference type="PANTHER" id="PTHR33362:SF5">
    <property type="entry name" value="C4-DICARBOXYLATE TRAP TRANSPORTER LARGE PERMEASE PROTEIN DCTM"/>
    <property type="match status" value="1"/>
</dbReference>
<comment type="function">
    <text evidence="7">Part of the tripartite ATP-independent periplasmic (TRAP) transport system.</text>
</comment>
<dbReference type="InterPro" id="IPR004681">
    <property type="entry name" value="TRAP_DctM"/>
</dbReference>
<comment type="subunit">
    <text evidence="7">The complex comprises the extracytoplasmic solute receptor protein and the two transmembrane proteins.</text>
</comment>
<keyword evidence="2" id="KW-1003">Cell membrane</keyword>
<evidence type="ECO:0000256" key="6">
    <source>
        <dbReference type="ARBA" id="ARBA00023136"/>
    </source>
</evidence>
<keyword evidence="6 7" id="KW-0472">Membrane</keyword>
<feature type="transmembrane region" description="Helical" evidence="7">
    <location>
        <begin position="303"/>
        <end position="325"/>
    </location>
</feature>
<accession>A0A132BRE0</accession>
<feature type="domain" description="TRAP C4-dicarboxylate transport system permease DctM subunit" evidence="8">
    <location>
        <begin position="11"/>
        <end position="415"/>
    </location>
</feature>